<feature type="chain" id="PRO_5029684456" evidence="1">
    <location>
        <begin position="23"/>
        <end position="219"/>
    </location>
</feature>
<accession>A0A7M5X6X0</accession>
<protein>
    <submittedName>
        <fullName evidence="2">Uncharacterized protein</fullName>
    </submittedName>
</protein>
<keyword evidence="1" id="KW-0732">Signal</keyword>
<evidence type="ECO:0000256" key="1">
    <source>
        <dbReference type="SAM" id="SignalP"/>
    </source>
</evidence>
<sequence>MKLRDFIILSLLVTTWLGICNTMTVQSINELQALLNVYKEELIETETAKLQQKNKQTLPVIKSEDSQICGRKIREIYQKCKNETSEKAVDCDKRYSENYPVCFFGNSIIPGKSSGGKSCSKTCLRYMNNCLTQSNKLEIYLCMGGRDTCMRQCGASQKQGSVVEDRRREVEKTPTLSKRVSCKLECNNNYKTCKTWGDIGKVCDAAHMVCNNNCQKTFQ</sequence>
<dbReference type="Proteomes" id="UP000594262">
    <property type="component" value="Unplaced"/>
</dbReference>
<dbReference type="AlphaFoldDB" id="A0A7M5X6X0"/>
<evidence type="ECO:0000313" key="2">
    <source>
        <dbReference type="EnsemblMetazoa" id="CLYHEMP018810.1"/>
    </source>
</evidence>
<reference evidence="2" key="1">
    <citation type="submission" date="2021-01" db="UniProtKB">
        <authorList>
            <consortium name="EnsemblMetazoa"/>
        </authorList>
    </citation>
    <scope>IDENTIFICATION</scope>
</reference>
<evidence type="ECO:0000313" key="3">
    <source>
        <dbReference type="Proteomes" id="UP000594262"/>
    </source>
</evidence>
<keyword evidence="3" id="KW-1185">Reference proteome</keyword>
<name>A0A7M5X6X0_9CNID</name>
<dbReference type="EnsemblMetazoa" id="CLYHEMT018810.1">
    <property type="protein sequence ID" value="CLYHEMP018810.1"/>
    <property type="gene ID" value="CLYHEMG018810"/>
</dbReference>
<feature type="signal peptide" evidence="1">
    <location>
        <begin position="1"/>
        <end position="22"/>
    </location>
</feature>
<organism evidence="2 3">
    <name type="scientific">Clytia hemisphaerica</name>
    <dbReference type="NCBI Taxonomy" id="252671"/>
    <lineage>
        <taxon>Eukaryota</taxon>
        <taxon>Metazoa</taxon>
        <taxon>Cnidaria</taxon>
        <taxon>Hydrozoa</taxon>
        <taxon>Hydroidolina</taxon>
        <taxon>Leptothecata</taxon>
        <taxon>Obeliida</taxon>
        <taxon>Clytiidae</taxon>
        <taxon>Clytia</taxon>
    </lineage>
</organism>
<proteinExistence type="predicted"/>